<dbReference type="Proteomes" id="UP000823941">
    <property type="component" value="Chromosome 16"/>
</dbReference>
<protein>
    <submittedName>
        <fullName evidence="1">Uncharacterized protein</fullName>
    </submittedName>
</protein>
<name>A0ABQ7QDS6_PLUXY</name>
<evidence type="ECO:0000313" key="2">
    <source>
        <dbReference type="Proteomes" id="UP000823941"/>
    </source>
</evidence>
<dbReference type="EMBL" id="JAHIBW010000016">
    <property type="protein sequence ID" value="KAG7303396.1"/>
    <property type="molecule type" value="Genomic_DNA"/>
</dbReference>
<keyword evidence="2" id="KW-1185">Reference proteome</keyword>
<gene>
    <name evidence="1" type="ORF">JYU34_011899</name>
</gene>
<sequence length="123" mass="13907">MLSTHGILAGHTIPTRETNCLDHVMLKTSKIKFSAKIAVLNTTTTDHYTVLLVLSKQKKYNTIKKSKITTNYEEALKQLKNKNLALLLHCNDPEKLIDDLIYKLNESLKDNTTVTPISKKTVL</sequence>
<evidence type="ECO:0000313" key="1">
    <source>
        <dbReference type="EMBL" id="KAG7303396.1"/>
    </source>
</evidence>
<comment type="caution">
    <text evidence="1">The sequence shown here is derived from an EMBL/GenBank/DDBJ whole genome shotgun (WGS) entry which is preliminary data.</text>
</comment>
<proteinExistence type="predicted"/>
<accession>A0ABQ7QDS6</accession>
<organism evidence="1 2">
    <name type="scientific">Plutella xylostella</name>
    <name type="common">Diamondback moth</name>
    <name type="synonym">Plutella maculipennis</name>
    <dbReference type="NCBI Taxonomy" id="51655"/>
    <lineage>
        <taxon>Eukaryota</taxon>
        <taxon>Metazoa</taxon>
        <taxon>Ecdysozoa</taxon>
        <taxon>Arthropoda</taxon>
        <taxon>Hexapoda</taxon>
        <taxon>Insecta</taxon>
        <taxon>Pterygota</taxon>
        <taxon>Neoptera</taxon>
        <taxon>Endopterygota</taxon>
        <taxon>Lepidoptera</taxon>
        <taxon>Glossata</taxon>
        <taxon>Ditrysia</taxon>
        <taxon>Yponomeutoidea</taxon>
        <taxon>Plutellidae</taxon>
        <taxon>Plutella</taxon>
    </lineage>
</organism>
<reference evidence="1 2" key="1">
    <citation type="submission" date="2021-06" db="EMBL/GenBank/DDBJ databases">
        <title>A haploid diamondback moth (Plutella xylostella L.) genome assembly resolves 31 chromosomes and identifies a diamide resistance mutation.</title>
        <authorList>
            <person name="Ward C.M."/>
            <person name="Perry K.D."/>
            <person name="Baker G."/>
            <person name="Powis K."/>
            <person name="Heckel D.G."/>
            <person name="Baxter S.W."/>
        </authorList>
    </citation>
    <scope>NUCLEOTIDE SEQUENCE [LARGE SCALE GENOMIC DNA]</scope>
    <source>
        <strain evidence="1 2">LV</strain>
        <tissue evidence="1">Single pupa</tissue>
    </source>
</reference>